<accession>A0ABU3F1C2</accession>
<comment type="caution">
    <text evidence="1">The sequence shown here is derived from an EMBL/GenBank/DDBJ whole genome shotgun (WGS) entry which is preliminary data.</text>
</comment>
<evidence type="ECO:0000313" key="1">
    <source>
        <dbReference type="EMBL" id="MDT2600939.1"/>
    </source>
</evidence>
<dbReference type="Pfam" id="PF07799">
    <property type="entry name" value="DUF1643"/>
    <property type="match status" value="1"/>
</dbReference>
<organism evidence="1 2">
    <name type="scientific">Enterococcus hulanensis</name>
    <dbReference type="NCBI Taxonomy" id="2559929"/>
    <lineage>
        <taxon>Bacteria</taxon>
        <taxon>Bacillati</taxon>
        <taxon>Bacillota</taxon>
        <taxon>Bacilli</taxon>
        <taxon>Lactobacillales</taxon>
        <taxon>Enterococcaceae</taxon>
        <taxon>Enterococcus</taxon>
    </lineage>
</organism>
<protein>
    <submittedName>
        <fullName evidence="1">DUF1643 domain-containing protein</fullName>
    </submittedName>
</protein>
<dbReference type="Proteomes" id="UP001252875">
    <property type="component" value="Unassembled WGS sequence"/>
</dbReference>
<name>A0ABU3F1C2_9ENTE</name>
<evidence type="ECO:0000313" key="2">
    <source>
        <dbReference type="Proteomes" id="UP001252875"/>
    </source>
</evidence>
<proteinExistence type="predicted"/>
<sequence>MIKKEVITINTESWRSEDQTHRYDLRKQWYEGLKEEKSGKLALVITIRPTSTSAFVEDMTSMFIERNIRQLGFTGFIAVNLFSSIHETNKATYLKGTDENTLEVISTVLKEKRISQIIFACGSIVETNSLAMKQAKEIFNLLTEKQKKATKILVNPNTGKHAHPFECLCEEGVEQLFPSE</sequence>
<dbReference type="InterPro" id="IPR012441">
    <property type="entry name" value="DUF1643"/>
</dbReference>
<dbReference type="RefSeq" id="WP_311822972.1">
    <property type="nucleotide sequence ID" value="NZ_JARPYF010000008.1"/>
</dbReference>
<gene>
    <name evidence="1" type="ORF">P7D85_14225</name>
</gene>
<dbReference type="EMBL" id="JARPYI010000008">
    <property type="protein sequence ID" value="MDT2600939.1"/>
    <property type="molecule type" value="Genomic_DNA"/>
</dbReference>
<reference evidence="1 2" key="1">
    <citation type="submission" date="2023-03" db="EMBL/GenBank/DDBJ databases">
        <authorList>
            <person name="Shen W."/>
            <person name="Cai J."/>
        </authorList>
    </citation>
    <scope>NUCLEOTIDE SEQUENCE [LARGE SCALE GENOMIC DNA]</scope>
    <source>
        <strain evidence="1 2">D6-4</strain>
    </source>
</reference>
<keyword evidence="2" id="KW-1185">Reference proteome</keyword>